<dbReference type="AlphaFoldDB" id="A0A1Y2CF74"/>
<keyword evidence="2" id="KW-1185">Reference proteome</keyword>
<evidence type="ECO:0000313" key="1">
    <source>
        <dbReference type="EMBL" id="ORY45700.1"/>
    </source>
</evidence>
<dbReference type="PANTHER" id="PTHR34205:SF2">
    <property type="entry name" value="DUF962 DOMAIN-CONTAINING PROTEIN"/>
    <property type="match status" value="1"/>
</dbReference>
<dbReference type="Pfam" id="PF06127">
    <property type="entry name" value="Mpo1-like"/>
    <property type="match status" value="1"/>
</dbReference>
<gene>
    <name evidence="1" type="ORF">BCR33DRAFT_849916</name>
</gene>
<dbReference type="PANTHER" id="PTHR34205">
    <property type="entry name" value="TRANSMEMBRANE PROTEIN"/>
    <property type="match status" value="1"/>
</dbReference>
<comment type="caution">
    <text evidence="1">The sequence shown here is derived from an EMBL/GenBank/DDBJ whole genome shotgun (WGS) entry which is preliminary data.</text>
</comment>
<name>A0A1Y2CF74_9FUNG</name>
<reference evidence="1 2" key="1">
    <citation type="submission" date="2016-07" db="EMBL/GenBank/DDBJ databases">
        <title>Pervasive Adenine N6-methylation of Active Genes in Fungi.</title>
        <authorList>
            <consortium name="DOE Joint Genome Institute"/>
            <person name="Mondo S.J."/>
            <person name="Dannebaum R.O."/>
            <person name="Kuo R.C."/>
            <person name="Labutti K."/>
            <person name="Haridas S."/>
            <person name="Kuo A."/>
            <person name="Salamov A."/>
            <person name="Ahrendt S.R."/>
            <person name="Lipzen A."/>
            <person name="Sullivan W."/>
            <person name="Andreopoulos W.B."/>
            <person name="Clum A."/>
            <person name="Lindquist E."/>
            <person name="Daum C."/>
            <person name="Ramamoorthy G.K."/>
            <person name="Gryganskyi A."/>
            <person name="Culley D."/>
            <person name="Magnuson J.K."/>
            <person name="James T.Y."/>
            <person name="O'Malley M.A."/>
            <person name="Stajich J.E."/>
            <person name="Spatafora J.W."/>
            <person name="Visel A."/>
            <person name="Grigoriev I.V."/>
        </authorList>
    </citation>
    <scope>NUCLEOTIDE SEQUENCE [LARGE SCALE GENOMIC DNA]</scope>
    <source>
        <strain evidence="1 2">JEL800</strain>
    </source>
</reference>
<dbReference type="InterPro" id="IPR009305">
    <property type="entry name" value="Mpo1-like"/>
</dbReference>
<dbReference type="OrthoDB" id="5511466at2759"/>
<dbReference type="EMBL" id="MCGO01000019">
    <property type="protein sequence ID" value="ORY45700.1"/>
    <property type="molecule type" value="Genomic_DNA"/>
</dbReference>
<accession>A0A1Y2CF74</accession>
<organism evidence="1 2">
    <name type="scientific">Rhizoclosmatium globosum</name>
    <dbReference type="NCBI Taxonomy" id="329046"/>
    <lineage>
        <taxon>Eukaryota</taxon>
        <taxon>Fungi</taxon>
        <taxon>Fungi incertae sedis</taxon>
        <taxon>Chytridiomycota</taxon>
        <taxon>Chytridiomycota incertae sedis</taxon>
        <taxon>Chytridiomycetes</taxon>
        <taxon>Chytridiales</taxon>
        <taxon>Chytriomycetaceae</taxon>
        <taxon>Rhizoclosmatium</taxon>
    </lineage>
</organism>
<evidence type="ECO:0000313" key="2">
    <source>
        <dbReference type="Proteomes" id="UP000193642"/>
    </source>
</evidence>
<dbReference type="Proteomes" id="UP000193642">
    <property type="component" value="Unassembled WGS sequence"/>
</dbReference>
<sequence length="116" mass="12931">MPIINPDFRVIPHPQGRRFQSFSEFYPFYIGEHRNAINRRLHFIGTTTFLGICATAAVTGKLELLLAAPVAAYSFAWAVTSSSKRTVPPPSNTPCTRSWGTLRCTTRFDVAESVLI</sequence>
<proteinExistence type="predicted"/>
<protein>
    <submittedName>
        <fullName evidence="1">Uncharacterized protein</fullName>
    </submittedName>
</protein>